<dbReference type="EMBL" id="LAZR01026529">
    <property type="protein sequence ID" value="KKL68443.1"/>
    <property type="molecule type" value="Genomic_DNA"/>
</dbReference>
<dbReference type="Pfam" id="PF01041">
    <property type="entry name" value="DegT_DnrJ_EryC1"/>
    <property type="match status" value="1"/>
</dbReference>
<evidence type="ECO:0000256" key="2">
    <source>
        <dbReference type="ARBA" id="ARBA00037999"/>
    </source>
</evidence>
<gene>
    <name evidence="3" type="ORF">LCGC14_2124920</name>
</gene>
<dbReference type="InterPro" id="IPR000653">
    <property type="entry name" value="DegT/StrS_aminotransferase"/>
</dbReference>
<dbReference type="FunFam" id="3.40.640.10:FF:000089">
    <property type="entry name" value="Aminotransferase, DegT/DnrJ/EryC1/StrS family"/>
    <property type="match status" value="1"/>
</dbReference>
<dbReference type="InterPro" id="IPR015424">
    <property type="entry name" value="PyrdxlP-dep_Trfase"/>
</dbReference>
<dbReference type="SUPFAM" id="SSF53383">
    <property type="entry name" value="PLP-dependent transferases"/>
    <property type="match status" value="1"/>
</dbReference>
<dbReference type="Gene3D" id="3.40.640.10">
    <property type="entry name" value="Type I PLP-dependent aspartate aminotransferase-like (Major domain)"/>
    <property type="match status" value="1"/>
</dbReference>
<dbReference type="InterPro" id="IPR015422">
    <property type="entry name" value="PyrdxlP-dep_Trfase_small"/>
</dbReference>
<dbReference type="AlphaFoldDB" id="A0A0F9E335"/>
<dbReference type="PIRSF" id="PIRSF000390">
    <property type="entry name" value="PLP_StrS"/>
    <property type="match status" value="1"/>
</dbReference>
<dbReference type="PANTHER" id="PTHR30244:SF36">
    <property type="entry name" value="3-OXO-GLUCOSE-6-PHOSPHATE:GLUTAMATE AMINOTRANSFERASE"/>
    <property type="match status" value="1"/>
</dbReference>
<dbReference type="Gene3D" id="3.90.1150.10">
    <property type="entry name" value="Aspartate Aminotransferase, domain 1"/>
    <property type="match status" value="1"/>
</dbReference>
<protein>
    <recommendedName>
        <fullName evidence="4">Transcriptional regulator</fullName>
    </recommendedName>
</protein>
<dbReference type="GO" id="GO:0030170">
    <property type="term" value="F:pyridoxal phosphate binding"/>
    <property type="evidence" value="ECO:0007669"/>
    <property type="project" value="UniProtKB-ARBA"/>
</dbReference>
<comment type="caution">
    <text evidence="3">The sequence shown here is derived from an EMBL/GenBank/DDBJ whole genome shotgun (WGS) entry which is preliminary data.</text>
</comment>
<evidence type="ECO:0000313" key="3">
    <source>
        <dbReference type="EMBL" id="KKL68443.1"/>
    </source>
</evidence>
<reference evidence="3" key="1">
    <citation type="journal article" date="2015" name="Nature">
        <title>Complex archaea that bridge the gap between prokaryotes and eukaryotes.</title>
        <authorList>
            <person name="Spang A."/>
            <person name="Saw J.H."/>
            <person name="Jorgensen S.L."/>
            <person name="Zaremba-Niedzwiedzka K."/>
            <person name="Martijn J."/>
            <person name="Lind A.E."/>
            <person name="van Eijk R."/>
            <person name="Schleper C."/>
            <person name="Guy L."/>
            <person name="Ettema T.J."/>
        </authorList>
    </citation>
    <scope>NUCLEOTIDE SEQUENCE</scope>
</reference>
<dbReference type="InterPro" id="IPR015421">
    <property type="entry name" value="PyrdxlP-dep_Trfase_major"/>
</dbReference>
<organism evidence="3">
    <name type="scientific">marine sediment metagenome</name>
    <dbReference type="NCBI Taxonomy" id="412755"/>
    <lineage>
        <taxon>unclassified sequences</taxon>
        <taxon>metagenomes</taxon>
        <taxon>ecological metagenomes</taxon>
    </lineage>
</organism>
<dbReference type="PANTHER" id="PTHR30244">
    <property type="entry name" value="TRANSAMINASE"/>
    <property type="match status" value="1"/>
</dbReference>
<evidence type="ECO:0008006" key="4">
    <source>
        <dbReference type="Google" id="ProtNLM"/>
    </source>
</evidence>
<evidence type="ECO:0000256" key="1">
    <source>
        <dbReference type="ARBA" id="ARBA00022898"/>
    </source>
</evidence>
<dbReference type="CDD" id="cd00616">
    <property type="entry name" value="AHBA_syn"/>
    <property type="match status" value="1"/>
</dbReference>
<accession>A0A0F9E335</accession>
<dbReference type="GO" id="GO:0000271">
    <property type="term" value="P:polysaccharide biosynthetic process"/>
    <property type="evidence" value="ECO:0007669"/>
    <property type="project" value="TreeGrafter"/>
</dbReference>
<proteinExistence type="inferred from homology"/>
<sequence length="362" mass="39423">MNLDPLKAIGFTKMLDAMEAVMTSQYFINGPEVKELEKLLAEYSQCAAAVGVSSGTDALLAAMMSLGIGAGDEVITTPYTFFATAGSIWRVGAKPVFVDIEPDTFNIDPARIEAAVTDKTKAVMPVHLFGQMADMDPIMAVAGEHDLLVIEDAAQAIGAEYKGRRAGSIGTVGCFSFFPSKNLGGMGDGGMVVAQDEGLAERISQCRNHGSKPKYYHKWVGGNFRLDTLQAAGLIVKLRHLDEWSAGRRANAARYDQLFADFEPMTTPVIRPENVTIYNQYVIRVPRRDELQASLKDHGVGSAIYYPLSLHEQECFASLGHKKGDFPVSEKAAAETLAIPVYPELTDEQIVYVADKVKEFLS</sequence>
<comment type="similarity">
    <text evidence="2">Belongs to the DegT/DnrJ/EryC1 family.</text>
</comment>
<name>A0A0F9E335_9ZZZZ</name>
<keyword evidence="1" id="KW-0663">Pyridoxal phosphate</keyword>
<dbReference type="GO" id="GO:0008483">
    <property type="term" value="F:transaminase activity"/>
    <property type="evidence" value="ECO:0007669"/>
    <property type="project" value="TreeGrafter"/>
</dbReference>